<dbReference type="PIRSF" id="PIRSF000193">
    <property type="entry name" value="Pyrrol-5-carb_rd"/>
    <property type="match status" value="1"/>
</dbReference>
<dbReference type="EC" id="1.5.1.2" evidence="3"/>
<organism evidence="12 13">
    <name type="scientific">Leptotrombidium deliense</name>
    <dbReference type="NCBI Taxonomy" id="299467"/>
    <lineage>
        <taxon>Eukaryota</taxon>
        <taxon>Metazoa</taxon>
        <taxon>Ecdysozoa</taxon>
        <taxon>Arthropoda</taxon>
        <taxon>Chelicerata</taxon>
        <taxon>Arachnida</taxon>
        <taxon>Acari</taxon>
        <taxon>Acariformes</taxon>
        <taxon>Trombidiformes</taxon>
        <taxon>Prostigmata</taxon>
        <taxon>Anystina</taxon>
        <taxon>Parasitengona</taxon>
        <taxon>Trombiculoidea</taxon>
        <taxon>Trombiculidae</taxon>
        <taxon>Leptotrombidium</taxon>
    </lineage>
</organism>
<dbReference type="OrthoDB" id="10263291at2759"/>
<evidence type="ECO:0000313" key="12">
    <source>
        <dbReference type="EMBL" id="RWS19295.1"/>
    </source>
</evidence>
<dbReference type="Gene3D" id="3.40.50.720">
    <property type="entry name" value="NAD(P)-binding Rossmann-like Domain"/>
    <property type="match status" value="1"/>
</dbReference>
<comment type="function">
    <text evidence="10">Oxidoreductase that catalyzes the last step in proline biosynthesis, which corresponds to the reduction of pyrroline-5-carboxylate (P5C) to L-proline using NAD(P)H. Proline is synthesized from either glutamate or ornithine; both are converted to P5C, and then to proline via pyrroline-5-carboxylate reductases (PYCRs). PYCR3 is exclusively linked to the biosynthesis of proline from ornithine.</text>
</comment>
<dbReference type="GO" id="GO:0004735">
    <property type="term" value="F:pyrroline-5-carboxylate reductase activity"/>
    <property type="evidence" value="ECO:0007669"/>
    <property type="project" value="UniProtKB-EC"/>
</dbReference>
<dbReference type="InterPro" id="IPR029036">
    <property type="entry name" value="P5CR_dimer"/>
</dbReference>
<accession>A0A443RVU8</accession>
<evidence type="ECO:0000256" key="3">
    <source>
        <dbReference type="ARBA" id="ARBA00012855"/>
    </source>
</evidence>
<evidence type="ECO:0000259" key="11">
    <source>
        <dbReference type="Pfam" id="PF14748"/>
    </source>
</evidence>
<keyword evidence="5" id="KW-0521">NADP</keyword>
<dbReference type="STRING" id="299467.A0A443RVU8"/>
<name>A0A443RVU8_9ACAR</name>
<gene>
    <name evidence="12" type="ORF">B4U80_08087</name>
</gene>
<comment type="similarity">
    <text evidence="2">Belongs to the pyrroline-5-carboxylate reductase family.</text>
</comment>
<dbReference type="Proteomes" id="UP000288716">
    <property type="component" value="Unassembled WGS sequence"/>
</dbReference>
<evidence type="ECO:0000256" key="1">
    <source>
        <dbReference type="ARBA" id="ARBA00005205"/>
    </source>
</evidence>
<evidence type="ECO:0000256" key="9">
    <source>
        <dbReference type="ARBA" id="ARBA00042532"/>
    </source>
</evidence>
<evidence type="ECO:0000256" key="7">
    <source>
        <dbReference type="ARBA" id="ARBA00038523"/>
    </source>
</evidence>
<dbReference type="PANTHER" id="PTHR11645:SF0">
    <property type="entry name" value="PYRROLINE-5-CARBOXYLATE REDUCTASE 3"/>
    <property type="match status" value="1"/>
</dbReference>
<evidence type="ECO:0000256" key="10">
    <source>
        <dbReference type="ARBA" id="ARBA00049975"/>
    </source>
</evidence>
<comment type="pathway">
    <text evidence="1">Amino-acid biosynthesis; L-proline biosynthesis; L-proline from L-glutamate 5-semialdehyde: step 1/1.</text>
</comment>
<comment type="caution">
    <text evidence="12">The sequence shown here is derived from an EMBL/GenBank/DDBJ whole genome shotgun (WGS) entry which is preliminary data.</text>
</comment>
<comment type="subunit">
    <text evidence="7">Homodecamer; composed of 5 homodimers.</text>
</comment>
<dbReference type="UniPathway" id="UPA00098">
    <property type="reaction ID" value="UER00361"/>
</dbReference>
<keyword evidence="6" id="KW-0560">Oxidoreductase</keyword>
<dbReference type="EMBL" id="NCKV01027892">
    <property type="protein sequence ID" value="RWS19295.1"/>
    <property type="molecule type" value="Genomic_DNA"/>
</dbReference>
<dbReference type="PANTHER" id="PTHR11645">
    <property type="entry name" value="PYRROLINE-5-CARBOXYLATE REDUCTASE"/>
    <property type="match status" value="1"/>
</dbReference>
<dbReference type="GO" id="GO:0055129">
    <property type="term" value="P:L-proline biosynthetic process"/>
    <property type="evidence" value="ECO:0007669"/>
    <property type="project" value="UniProtKB-UniPathway"/>
</dbReference>
<dbReference type="Gene3D" id="1.10.3730.10">
    <property type="entry name" value="ProC C-terminal domain-like"/>
    <property type="match status" value="1"/>
</dbReference>
<dbReference type="VEuPathDB" id="VectorBase:LDEU012745"/>
<evidence type="ECO:0000256" key="2">
    <source>
        <dbReference type="ARBA" id="ARBA00005525"/>
    </source>
</evidence>
<dbReference type="AlphaFoldDB" id="A0A443RVU8"/>
<dbReference type="FunFam" id="1.10.3730.10:FF:000001">
    <property type="entry name" value="Pyrroline-5-carboxylate reductase"/>
    <property type="match status" value="1"/>
</dbReference>
<protein>
    <recommendedName>
        <fullName evidence="8">Pyrroline-5-carboxylate reductase 3</fullName>
        <ecNumber evidence="3">1.5.1.2</ecNumber>
    </recommendedName>
    <alternativeName>
        <fullName evidence="9">Pyrroline-5-carboxylate reductase-like protein</fullName>
    </alternativeName>
</protein>
<dbReference type="Pfam" id="PF14748">
    <property type="entry name" value="P5CR_dimer"/>
    <property type="match status" value="1"/>
</dbReference>
<evidence type="ECO:0000256" key="6">
    <source>
        <dbReference type="ARBA" id="ARBA00023002"/>
    </source>
</evidence>
<dbReference type="InterPro" id="IPR000304">
    <property type="entry name" value="Pyrroline-COOH_reductase"/>
</dbReference>
<keyword evidence="4" id="KW-0028">Amino-acid biosynthesis</keyword>
<evidence type="ECO:0000256" key="8">
    <source>
        <dbReference type="ARBA" id="ARBA00039786"/>
    </source>
</evidence>
<dbReference type="SUPFAM" id="SSF48179">
    <property type="entry name" value="6-phosphogluconate dehydrogenase C-terminal domain-like"/>
    <property type="match status" value="1"/>
</dbReference>
<reference evidence="12 13" key="1">
    <citation type="journal article" date="2018" name="Gigascience">
        <title>Genomes of trombidid mites reveal novel predicted allergens and laterally-transferred genes associated with secondary metabolism.</title>
        <authorList>
            <person name="Dong X."/>
            <person name="Chaisiri K."/>
            <person name="Xia D."/>
            <person name="Armstrong S.D."/>
            <person name="Fang Y."/>
            <person name="Donnelly M.J."/>
            <person name="Kadowaki T."/>
            <person name="McGarry J.W."/>
            <person name="Darby A.C."/>
            <person name="Makepeace B.L."/>
        </authorList>
    </citation>
    <scope>NUCLEOTIDE SEQUENCE [LARGE SCALE GENOMIC DNA]</scope>
    <source>
        <strain evidence="12">UoL-UT</strain>
    </source>
</reference>
<evidence type="ECO:0000313" key="13">
    <source>
        <dbReference type="Proteomes" id="UP000288716"/>
    </source>
</evidence>
<feature type="domain" description="Pyrroline-5-carboxylate reductase dimerisation" evidence="11">
    <location>
        <begin position="169"/>
        <end position="273"/>
    </location>
</feature>
<dbReference type="InterPro" id="IPR008927">
    <property type="entry name" value="6-PGluconate_DH-like_C_sf"/>
</dbReference>
<keyword evidence="4" id="KW-0641">Proline biosynthesis</keyword>
<keyword evidence="13" id="KW-1185">Reference proteome</keyword>
<proteinExistence type="inferred from homology"/>
<sequence>MAESFVEGLINHLKLPAKQIYVSAPSTKNIERFKSLGCHHSRRMIDIFGKYGCNVIILACHGSAVKKCYADGGSYPRALLTNYIPHVPYPLYILSLVSGVTLEEVKKTLFNPEGGASKYKHEMHRIMFNAAVGYGTGMIAVDCEPDGKHLAPGLRQMFSAMGKLEYVPESQMDAACATGGSGLAYSYYFMSALADGGFKMGLSRQMAVKFAAKTADCAARSVLESGKHPGELQDSVCAPSGPAIYGVHVLDKADVKSGIIAAVEASHKRALELATTDMGN</sequence>
<evidence type="ECO:0000256" key="5">
    <source>
        <dbReference type="ARBA" id="ARBA00022857"/>
    </source>
</evidence>
<evidence type="ECO:0000256" key="4">
    <source>
        <dbReference type="ARBA" id="ARBA00022650"/>
    </source>
</evidence>